<protein>
    <submittedName>
        <fullName evidence="1">Zinc-finger domain-containing protein</fullName>
    </submittedName>
</protein>
<keyword evidence="1" id="KW-0863">Zinc-finger</keyword>
<dbReference type="Pfam" id="PF10782">
    <property type="entry name" value="zf-C2HCIx2C"/>
    <property type="match status" value="1"/>
</dbReference>
<sequence length="58" mass="6595">MNRTSAIKEVDYLLETYCEGCLVKQVMKKDRGRKGAHQFCISSCTVGEQLKKLGEELK</sequence>
<dbReference type="AlphaFoldDB" id="A0A7S8HFL5"/>
<keyword evidence="2" id="KW-1185">Reference proteome</keyword>
<dbReference type="GO" id="GO:0008270">
    <property type="term" value="F:zinc ion binding"/>
    <property type="evidence" value="ECO:0007669"/>
    <property type="project" value="UniProtKB-KW"/>
</dbReference>
<name>A0A7S8HFL5_9BACI</name>
<evidence type="ECO:0000313" key="2">
    <source>
        <dbReference type="Proteomes" id="UP000593626"/>
    </source>
</evidence>
<gene>
    <name evidence="1" type="ORF">G8O30_06530</name>
</gene>
<dbReference type="EMBL" id="CP049742">
    <property type="protein sequence ID" value="QPC46641.1"/>
    <property type="molecule type" value="Genomic_DNA"/>
</dbReference>
<keyword evidence="1" id="KW-0862">Zinc</keyword>
<reference evidence="1 2" key="1">
    <citation type="submission" date="2019-07" db="EMBL/GenBank/DDBJ databases">
        <title>Genome sequence of 2 isolates from Red Sea Mangroves.</title>
        <authorList>
            <person name="Sefrji F."/>
            <person name="Michoud G."/>
            <person name="Merlino G."/>
            <person name="Daffonchio D."/>
        </authorList>
    </citation>
    <scope>NUCLEOTIDE SEQUENCE [LARGE SCALE GENOMIC DNA]</scope>
    <source>
        <strain evidence="1 2">R1DC41</strain>
    </source>
</reference>
<dbReference type="Proteomes" id="UP000593626">
    <property type="component" value="Chromosome"/>
</dbReference>
<keyword evidence="1" id="KW-0479">Metal-binding</keyword>
<evidence type="ECO:0000313" key="1">
    <source>
        <dbReference type="EMBL" id="QPC46641.1"/>
    </source>
</evidence>
<dbReference type="InterPro" id="IPR019718">
    <property type="entry name" value="DUF2602"/>
</dbReference>
<organism evidence="1 2">
    <name type="scientific">Mangrovibacillus cuniculi</name>
    <dbReference type="NCBI Taxonomy" id="2593652"/>
    <lineage>
        <taxon>Bacteria</taxon>
        <taxon>Bacillati</taxon>
        <taxon>Bacillota</taxon>
        <taxon>Bacilli</taxon>
        <taxon>Bacillales</taxon>
        <taxon>Bacillaceae</taxon>
        <taxon>Mangrovibacillus</taxon>
    </lineage>
</organism>
<proteinExistence type="predicted"/>
<accession>A0A7S8HFL5</accession>
<dbReference type="KEGG" id="mcui:G8O30_06530"/>
<dbReference type="RefSeq" id="WP_239674171.1">
    <property type="nucleotide sequence ID" value="NZ_CP049742.1"/>
</dbReference>